<evidence type="ECO:0000313" key="1">
    <source>
        <dbReference type="EMBL" id="AKI78939.1"/>
    </source>
</evidence>
<organism evidence="1 2">
    <name type="scientific">Acanthamoeba polyphaga mimivirus</name>
    <name type="common">APMV</name>
    <dbReference type="NCBI Taxonomy" id="212035"/>
    <lineage>
        <taxon>Viruses</taxon>
        <taxon>Varidnaviria</taxon>
        <taxon>Bamfordvirae</taxon>
        <taxon>Nucleocytoviricota</taxon>
        <taxon>Megaviricetes</taxon>
        <taxon>Imitervirales</taxon>
        <taxon>Mimiviridae</taxon>
        <taxon>Megamimivirinae</taxon>
        <taxon>Mimivirus</taxon>
        <taxon>Mimivirus bradfordmassiliense</taxon>
    </lineage>
</organism>
<proteinExistence type="predicted"/>
<sequence>MCDFVFCYGSHNKKHLSKYIKQTKHNCRLYLSDDDYIRVKIETHSNRKYIVVDFNDSIDFLKFIIRKKIYCQETTSHNCNSLFYLNNYLQHIVQNKHLDAIKIFFKEFIPMILIVTKCDFFWDQLSLIFSDLDMVKYILKNGNLRDTKFILHNGLMENSDFITIEFMDDIFSIYKKKITRLFAENIITSHNIYDNKISEYDFIIPALKKDDVDLFYFIIEEICNLTNKIDKTKLDNKQLGLLKSFEFNFDVKKINFFIGTLLLPDSSTIDFLDTYYCPNIFRKIIFSLDNIDSLMSAFYTNILDYNVIEYMEVICDFIGDTNPEFINKMLAKAKNIKMAQLLIDYGADYEKLYESKKFHKCDSCVKKLIKKIIRETSDS</sequence>
<protein>
    <submittedName>
        <fullName evidence="1">Uncharacterized protein</fullName>
    </submittedName>
</protein>
<dbReference type="Proteomes" id="UP000241474">
    <property type="component" value="Segment"/>
</dbReference>
<evidence type="ECO:0000313" key="2">
    <source>
        <dbReference type="Proteomes" id="UP000241474"/>
    </source>
</evidence>
<dbReference type="EMBL" id="KM982401">
    <property type="protein sequence ID" value="AKI78939.1"/>
    <property type="molecule type" value="Genomic_DNA"/>
</dbReference>
<reference evidence="1 2" key="1">
    <citation type="submission" date="2014-10" db="EMBL/GenBank/DDBJ databases">
        <title>Pan-genome analysis of Brazilian lineage A amoebal mimiviruses.</title>
        <authorList>
            <person name="Assis F.L."/>
            <person name="Abrahao J.S."/>
            <person name="Kroon E.G."/>
            <person name="Dornas F.P."/>
            <person name="Andrade K.R."/>
            <person name="Borato P.V.M."/>
            <person name="Pilotto M.R."/>
            <person name="Benamar S."/>
            <person name="LaScola B."/>
            <person name="Colson P."/>
        </authorList>
    </citation>
    <scope>NUCLEOTIDE SEQUENCE [LARGE SCALE GENOMIC DNA]</scope>
    <source>
        <strain evidence="1 2">Oyster</strain>
    </source>
</reference>
<name>A0A0G2Y362_MIMIV</name>
<accession>A0A0G2Y362</accession>
<organismHost>
    <name type="scientific">Acanthamoeba polyphaga</name>
    <name type="common">Amoeba</name>
    <dbReference type="NCBI Taxonomy" id="5757"/>
</organismHost>